<evidence type="ECO:0000313" key="2">
    <source>
        <dbReference type="Proteomes" id="UP000030111"/>
    </source>
</evidence>
<organism evidence="1 2">
    <name type="scientific">Flavobacterium subsaxonicum WB 4.1-42 = DSM 21790</name>
    <dbReference type="NCBI Taxonomy" id="1121898"/>
    <lineage>
        <taxon>Bacteria</taxon>
        <taxon>Pseudomonadati</taxon>
        <taxon>Bacteroidota</taxon>
        <taxon>Flavobacteriia</taxon>
        <taxon>Flavobacteriales</taxon>
        <taxon>Flavobacteriaceae</taxon>
        <taxon>Flavobacterium</taxon>
    </lineage>
</organism>
<comment type="caution">
    <text evidence="1">The sequence shown here is derived from an EMBL/GenBank/DDBJ whole genome shotgun (WGS) entry which is preliminary data.</text>
</comment>
<gene>
    <name evidence="1" type="ORF">Q766_10465</name>
</gene>
<protein>
    <submittedName>
        <fullName evidence="1">Uncharacterized protein</fullName>
    </submittedName>
</protein>
<keyword evidence="2" id="KW-1185">Reference proteome</keyword>
<name>A0A0A2MNI5_9FLAO</name>
<dbReference type="AlphaFoldDB" id="A0A0A2MNI5"/>
<reference evidence="1 2" key="1">
    <citation type="submission" date="2013-09" db="EMBL/GenBank/DDBJ databases">
        <authorList>
            <person name="Zeng Z."/>
            <person name="Chen C."/>
        </authorList>
    </citation>
    <scope>NUCLEOTIDE SEQUENCE [LARGE SCALE GENOMIC DNA]</scope>
    <source>
        <strain evidence="1 2">WB 4.1-42</strain>
    </source>
</reference>
<sequence length="82" mass="9514">MDNPALKLELLDWLMHLEDDVKIRQILSIKNESIDDIVAYTTTGKSLTKSQYISEIEKGFDDIKAGRLKTSQQLKDKYRINE</sequence>
<dbReference type="Proteomes" id="UP000030111">
    <property type="component" value="Unassembled WGS sequence"/>
</dbReference>
<proteinExistence type="predicted"/>
<dbReference type="STRING" id="1121898.GCA_000422725_02599"/>
<dbReference type="OrthoDB" id="1364296at2"/>
<dbReference type="RefSeq" id="WP_026992939.1">
    <property type="nucleotide sequence ID" value="NZ_JRLY01000007.1"/>
</dbReference>
<accession>A0A0A2MNI5</accession>
<evidence type="ECO:0000313" key="1">
    <source>
        <dbReference type="EMBL" id="KGO93033.1"/>
    </source>
</evidence>
<dbReference type="EMBL" id="JRLY01000007">
    <property type="protein sequence ID" value="KGO93033.1"/>
    <property type="molecule type" value="Genomic_DNA"/>
</dbReference>